<proteinExistence type="predicted"/>
<keyword evidence="3" id="KW-1185">Reference proteome</keyword>
<accession>A0A327YEL3</accession>
<evidence type="ECO:0008006" key="4">
    <source>
        <dbReference type="Google" id="ProtNLM"/>
    </source>
</evidence>
<evidence type="ECO:0000313" key="3">
    <source>
        <dbReference type="Proteomes" id="UP000248555"/>
    </source>
</evidence>
<evidence type="ECO:0000313" key="2">
    <source>
        <dbReference type="EMBL" id="RAK18937.1"/>
    </source>
</evidence>
<dbReference type="EMBL" id="QLMH01000008">
    <property type="protein sequence ID" value="RAK18937.1"/>
    <property type="molecule type" value="Genomic_DNA"/>
</dbReference>
<dbReference type="Proteomes" id="UP000248555">
    <property type="component" value="Unassembled WGS sequence"/>
</dbReference>
<evidence type="ECO:0000256" key="1">
    <source>
        <dbReference type="SAM" id="Phobius"/>
    </source>
</evidence>
<keyword evidence="1" id="KW-0472">Membrane</keyword>
<sequence>MIKSFLQLNTIFISILIESLPFVLIGVFIAGIIQMFATEEMIEK</sequence>
<gene>
    <name evidence="2" type="ORF">B0I26_108112</name>
</gene>
<name>A0A327YEL3_9BACL</name>
<comment type="caution">
    <text evidence="2">The sequence shown here is derived from an EMBL/GenBank/DDBJ whole genome shotgun (WGS) entry which is preliminary data.</text>
</comment>
<keyword evidence="1" id="KW-1133">Transmembrane helix</keyword>
<dbReference type="RefSeq" id="WP_409991426.1">
    <property type="nucleotide sequence ID" value="NZ_QLMH01000008.1"/>
</dbReference>
<keyword evidence="1" id="KW-0812">Transmembrane</keyword>
<dbReference type="AlphaFoldDB" id="A0A327YEL3"/>
<protein>
    <recommendedName>
        <fullName evidence="4">Permease</fullName>
    </recommendedName>
</protein>
<reference evidence="2 3" key="1">
    <citation type="submission" date="2018-06" db="EMBL/GenBank/DDBJ databases">
        <title>Genomic Encyclopedia of Type Strains, Phase III (KMG-III): the genomes of soil and plant-associated and newly described type strains.</title>
        <authorList>
            <person name="Whitman W."/>
        </authorList>
    </citation>
    <scope>NUCLEOTIDE SEQUENCE [LARGE SCALE GENOMIC DNA]</scope>
    <source>
        <strain evidence="2 3">CGMCC 1.8979</strain>
    </source>
</reference>
<organism evidence="2 3">
    <name type="scientific">Paranoxybacillus vitaminiphilus</name>
    <dbReference type="NCBI Taxonomy" id="581036"/>
    <lineage>
        <taxon>Bacteria</taxon>
        <taxon>Bacillati</taxon>
        <taxon>Bacillota</taxon>
        <taxon>Bacilli</taxon>
        <taxon>Bacillales</taxon>
        <taxon>Anoxybacillaceae</taxon>
        <taxon>Paranoxybacillus</taxon>
    </lineage>
</organism>
<feature type="transmembrane region" description="Helical" evidence="1">
    <location>
        <begin position="12"/>
        <end position="37"/>
    </location>
</feature>